<evidence type="ECO:0000313" key="1">
    <source>
        <dbReference type="Proteomes" id="UP000887540"/>
    </source>
</evidence>
<dbReference type="Proteomes" id="UP000887540">
    <property type="component" value="Unplaced"/>
</dbReference>
<evidence type="ECO:0000313" key="2">
    <source>
        <dbReference type="WBParaSite" id="ACRNAN_scaffold5743.g13965.t1"/>
    </source>
</evidence>
<name>A0A914E542_9BILA</name>
<keyword evidence="1" id="KW-1185">Reference proteome</keyword>
<protein>
    <submittedName>
        <fullName evidence="2">Uncharacterized protein</fullName>
    </submittedName>
</protein>
<proteinExistence type="predicted"/>
<organism evidence="1 2">
    <name type="scientific">Acrobeloides nanus</name>
    <dbReference type="NCBI Taxonomy" id="290746"/>
    <lineage>
        <taxon>Eukaryota</taxon>
        <taxon>Metazoa</taxon>
        <taxon>Ecdysozoa</taxon>
        <taxon>Nematoda</taxon>
        <taxon>Chromadorea</taxon>
        <taxon>Rhabditida</taxon>
        <taxon>Tylenchina</taxon>
        <taxon>Cephalobomorpha</taxon>
        <taxon>Cephaloboidea</taxon>
        <taxon>Cephalobidae</taxon>
        <taxon>Acrobeloides</taxon>
    </lineage>
</organism>
<dbReference type="WBParaSite" id="ACRNAN_scaffold5743.g13965.t1">
    <property type="protein sequence ID" value="ACRNAN_scaffold5743.g13965.t1"/>
    <property type="gene ID" value="ACRNAN_scaffold5743.g13965"/>
</dbReference>
<dbReference type="AlphaFoldDB" id="A0A914E542"/>
<reference evidence="2" key="1">
    <citation type="submission" date="2022-11" db="UniProtKB">
        <authorList>
            <consortium name="WormBaseParasite"/>
        </authorList>
    </citation>
    <scope>IDENTIFICATION</scope>
</reference>
<sequence length="190" mass="22499">MDILSLEKTCDSFRQICLKSRQKLPKIPIQFANCQYGKWFDVLKKHPCCKREKTSVEVEYSLSEPIFNQKRYFSQKHPSQVPFDFIVRECNFEFLTVDIELLNGDFRNLMHFDKLKVNSMILNFSHPKLHPRTMDRYLPGICADLNANKHIQSVDFIFCQNPENEPYKEKIKNLMNNKKTIKIYLATSVL</sequence>
<accession>A0A914E542</accession>